<dbReference type="Pfam" id="PF01262">
    <property type="entry name" value="AlaDh_PNT_C"/>
    <property type="match status" value="1"/>
</dbReference>
<comment type="similarity">
    <text evidence="2">Belongs to the AlaDH/PNT family.</text>
</comment>
<keyword evidence="15" id="KW-1185">Reference proteome</keyword>
<evidence type="ECO:0000256" key="1">
    <source>
        <dbReference type="ARBA" id="ARBA00003943"/>
    </source>
</evidence>
<comment type="catalytic activity">
    <reaction evidence="8">
        <text>NAD(+) + NADPH + H(+)(in) = NADH + NADP(+) + H(+)(out)</text>
        <dbReference type="Rhea" id="RHEA:47992"/>
        <dbReference type="ChEBI" id="CHEBI:15378"/>
        <dbReference type="ChEBI" id="CHEBI:57540"/>
        <dbReference type="ChEBI" id="CHEBI:57783"/>
        <dbReference type="ChEBI" id="CHEBI:57945"/>
        <dbReference type="ChEBI" id="CHEBI:58349"/>
        <dbReference type="EC" id="7.1.1.1"/>
    </reaction>
</comment>
<keyword evidence="5" id="KW-0521">NADP</keyword>
<dbReference type="PROSITE" id="PS00837">
    <property type="entry name" value="ALADH_PNT_2"/>
    <property type="match status" value="1"/>
</dbReference>
<dbReference type="EC" id="7.1.1.1" evidence="3"/>
<dbReference type="GO" id="GO:0016491">
    <property type="term" value="F:oxidoreductase activity"/>
    <property type="evidence" value="ECO:0007669"/>
    <property type="project" value="UniProtKB-KW"/>
</dbReference>
<evidence type="ECO:0000256" key="8">
    <source>
        <dbReference type="ARBA" id="ARBA00048202"/>
    </source>
</evidence>
<dbReference type="Gene3D" id="3.40.50.720">
    <property type="entry name" value="NAD(P)-binding Rossmann-like Domain"/>
    <property type="match status" value="2"/>
</dbReference>
<feature type="domain" description="Alanine dehydrogenase/pyridine nucleotide transhydrogenase N-terminal" evidence="13">
    <location>
        <begin position="4"/>
        <end position="139"/>
    </location>
</feature>
<dbReference type="AlphaFoldDB" id="A0A6C0GMP2"/>
<evidence type="ECO:0000259" key="13">
    <source>
        <dbReference type="SMART" id="SM01003"/>
    </source>
</evidence>
<dbReference type="Proteomes" id="UP000480178">
    <property type="component" value="Chromosome"/>
</dbReference>
<accession>A0A6C0GMP2</accession>
<dbReference type="KEGG" id="rhoz:GXP67_22950"/>
<evidence type="ECO:0000259" key="12">
    <source>
        <dbReference type="SMART" id="SM01002"/>
    </source>
</evidence>
<dbReference type="FunFam" id="3.40.50.720:FF:000188">
    <property type="entry name" value="NAD(P) transhydrogenase alpha subunit 1"/>
    <property type="match status" value="1"/>
</dbReference>
<dbReference type="GO" id="GO:0006740">
    <property type="term" value="P:NADPH regeneration"/>
    <property type="evidence" value="ECO:0007669"/>
    <property type="project" value="TreeGrafter"/>
</dbReference>
<dbReference type="Pfam" id="PF05222">
    <property type="entry name" value="AlaDh_PNT_N"/>
    <property type="match status" value="1"/>
</dbReference>
<dbReference type="EMBL" id="CP048222">
    <property type="protein sequence ID" value="QHT69289.1"/>
    <property type="molecule type" value="Genomic_DNA"/>
</dbReference>
<dbReference type="InterPro" id="IPR007886">
    <property type="entry name" value="AlaDH/PNT_N"/>
</dbReference>
<evidence type="ECO:0000256" key="7">
    <source>
        <dbReference type="ARBA" id="ARBA00023027"/>
    </source>
</evidence>
<keyword evidence="4" id="KW-0547">Nucleotide-binding</keyword>
<proteinExistence type="inferred from homology"/>
<dbReference type="PANTHER" id="PTHR10160:SF19">
    <property type="entry name" value="PROTON-TRANSLOCATING NAD(P)(+) TRANSHYDROGENASE"/>
    <property type="match status" value="1"/>
</dbReference>
<dbReference type="GO" id="GO:0050661">
    <property type="term" value="F:NADP binding"/>
    <property type="evidence" value="ECO:0007669"/>
    <property type="project" value="TreeGrafter"/>
</dbReference>
<keyword evidence="14" id="KW-0560">Oxidoreductase</keyword>
<keyword evidence="6" id="KW-1278">Translocase</keyword>
<dbReference type="SMART" id="SM01003">
    <property type="entry name" value="AlaDh_PNT_N"/>
    <property type="match status" value="1"/>
</dbReference>
<dbReference type="RefSeq" id="WP_162445278.1">
    <property type="nucleotide sequence ID" value="NZ_CP048222.1"/>
</dbReference>
<evidence type="ECO:0000256" key="6">
    <source>
        <dbReference type="ARBA" id="ARBA00022967"/>
    </source>
</evidence>
<evidence type="ECO:0000256" key="4">
    <source>
        <dbReference type="ARBA" id="ARBA00022741"/>
    </source>
</evidence>
<dbReference type="SUPFAM" id="SSF52283">
    <property type="entry name" value="Formate/glycerate dehydrogenase catalytic domain-like"/>
    <property type="match status" value="1"/>
</dbReference>
<evidence type="ECO:0000256" key="2">
    <source>
        <dbReference type="ARBA" id="ARBA00005689"/>
    </source>
</evidence>
<dbReference type="NCBIfam" id="NF006942">
    <property type="entry name" value="PRK09424.1"/>
    <property type="match status" value="1"/>
</dbReference>
<name>A0A6C0GMP2_9BACT</name>
<evidence type="ECO:0000256" key="9">
    <source>
        <dbReference type="ARBA" id="ARBA00071353"/>
    </source>
</evidence>
<evidence type="ECO:0000256" key="5">
    <source>
        <dbReference type="ARBA" id="ARBA00022857"/>
    </source>
</evidence>
<keyword evidence="7" id="KW-0520">NAD</keyword>
<reference evidence="14 15" key="1">
    <citation type="submission" date="2020-01" db="EMBL/GenBank/DDBJ databases">
        <authorList>
            <person name="Kim M.K."/>
        </authorList>
    </citation>
    <scope>NUCLEOTIDE SEQUENCE [LARGE SCALE GENOMIC DNA]</scope>
    <source>
        <strain evidence="14 15">172606-1</strain>
    </source>
</reference>
<evidence type="ECO:0000256" key="10">
    <source>
        <dbReference type="ARBA" id="ARBA00076996"/>
    </source>
</evidence>
<feature type="domain" description="Alanine dehydrogenase/pyridine nucleotide transhydrogenase NAD(H)-binding" evidence="12">
    <location>
        <begin position="148"/>
        <end position="312"/>
    </location>
</feature>
<dbReference type="CDD" id="cd05304">
    <property type="entry name" value="Rubrum_tdh"/>
    <property type="match status" value="1"/>
</dbReference>
<comment type="function">
    <text evidence="1">The transhydrogenation between NADH and NADP is coupled to respiration and ATP hydrolysis and functions as a proton pump across the membrane.</text>
</comment>
<evidence type="ECO:0000313" key="15">
    <source>
        <dbReference type="Proteomes" id="UP000480178"/>
    </source>
</evidence>
<protein>
    <recommendedName>
        <fullName evidence="9">NAD(P) transhydrogenase subunit alpha part 1</fullName>
        <ecNumber evidence="3">7.1.1.1</ecNumber>
    </recommendedName>
    <alternativeName>
        <fullName evidence="11">Nicotinamide nucleotide transhydrogenase subunit alpha 1</fullName>
    </alternativeName>
    <alternativeName>
        <fullName evidence="10">Pyridine nucleotide transhydrogenase subunit alpha 1</fullName>
    </alternativeName>
</protein>
<evidence type="ECO:0000313" key="14">
    <source>
        <dbReference type="EMBL" id="QHT69289.1"/>
    </source>
</evidence>
<sequence length="377" mass="40410">MKIAVPKETKPYEKRVALTPDIVKSLLKAGWTCIIEEGAGVSSNYPDETYRQAGASIASSKAQVYSEADVLLKVNAPSAEEVQLLKPGAIVISFLYAYTIPELVHVLQEKQISAFSMDAVPRISRAQKMDALSSQANLGGYKAVLLGANHLAKIFPLMMTAAGTITPAKVLIFGAGVAGLQAVATAKRLGAVVEVTDVRPETKEQVESLGGRFLEVKSDEGVKTEGGYAREVSAEYLQKQKELVAKHVADADIVITTALVMGKKAPILITEDMVKTMKPGAVIVDMAVESGGNCAISELNNTVVKHGVTIIGESNLPAHLAMNASDLYARNISTLLLHLANKDGFKWEMEEEITKGSLITHKGELVHGFTKEILSKK</sequence>
<evidence type="ECO:0000256" key="11">
    <source>
        <dbReference type="ARBA" id="ARBA00084087"/>
    </source>
</evidence>
<gene>
    <name evidence="14" type="ORF">GXP67_22950</name>
</gene>
<dbReference type="GO" id="GO:0005886">
    <property type="term" value="C:plasma membrane"/>
    <property type="evidence" value="ECO:0007669"/>
    <property type="project" value="TreeGrafter"/>
</dbReference>
<dbReference type="GO" id="GO:0008750">
    <property type="term" value="F:proton-translocating NAD(P)+ transhydrogenase activity"/>
    <property type="evidence" value="ECO:0007669"/>
    <property type="project" value="UniProtKB-EC"/>
</dbReference>
<dbReference type="InterPro" id="IPR036291">
    <property type="entry name" value="NAD(P)-bd_dom_sf"/>
</dbReference>
<evidence type="ECO:0000256" key="3">
    <source>
        <dbReference type="ARBA" id="ARBA00012943"/>
    </source>
</evidence>
<dbReference type="InterPro" id="IPR008143">
    <property type="entry name" value="Ala_DH/PNT_CS2"/>
</dbReference>
<dbReference type="PANTHER" id="PTHR10160">
    <property type="entry name" value="NAD(P) TRANSHYDROGENASE"/>
    <property type="match status" value="1"/>
</dbReference>
<dbReference type="SMART" id="SM01002">
    <property type="entry name" value="AlaDh_PNT_C"/>
    <property type="match status" value="1"/>
</dbReference>
<organism evidence="14 15">
    <name type="scientific">Rhodocytophaga rosea</name>
    <dbReference type="NCBI Taxonomy" id="2704465"/>
    <lineage>
        <taxon>Bacteria</taxon>
        <taxon>Pseudomonadati</taxon>
        <taxon>Bacteroidota</taxon>
        <taxon>Cytophagia</taxon>
        <taxon>Cytophagales</taxon>
        <taxon>Rhodocytophagaceae</taxon>
        <taxon>Rhodocytophaga</taxon>
    </lineage>
</organism>
<dbReference type="SUPFAM" id="SSF51735">
    <property type="entry name" value="NAD(P)-binding Rossmann-fold domains"/>
    <property type="match status" value="1"/>
</dbReference>
<dbReference type="InterPro" id="IPR007698">
    <property type="entry name" value="AlaDH/PNT_NAD(H)-bd"/>
</dbReference>